<name>A0A9W6IBA6_9ACTN</name>
<sequence>MATWDKSHGIQVEPGCPLLPGRSPELAEHKTLRPSLDAPDADPMLPSDALISPA</sequence>
<accession>A0A9W6IBA6</accession>
<evidence type="ECO:0000313" key="2">
    <source>
        <dbReference type="EMBL" id="GLK15510.1"/>
    </source>
</evidence>
<reference evidence="2" key="2">
    <citation type="submission" date="2023-01" db="EMBL/GenBank/DDBJ databases">
        <authorList>
            <person name="Sun Q."/>
            <person name="Evtushenko L."/>
        </authorList>
    </citation>
    <scope>NUCLEOTIDE SEQUENCE</scope>
    <source>
        <strain evidence="2">VKM Ac-2007</strain>
    </source>
</reference>
<dbReference type="AlphaFoldDB" id="A0A9W6IBA6"/>
<feature type="region of interest" description="Disordered" evidence="1">
    <location>
        <begin position="1"/>
        <end position="54"/>
    </location>
</feature>
<proteinExistence type="predicted"/>
<comment type="caution">
    <text evidence="2">The sequence shown here is derived from an EMBL/GenBank/DDBJ whole genome shotgun (WGS) entry which is preliminary data.</text>
</comment>
<keyword evidence="3" id="KW-1185">Reference proteome</keyword>
<gene>
    <name evidence="2" type="ORF">GCM10017600_89290</name>
</gene>
<dbReference type="EMBL" id="BSEV01000100">
    <property type="protein sequence ID" value="GLK15510.1"/>
    <property type="molecule type" value="Genomic_DNA"/>
</dbReference>
<evidence type="ECO:0000256" key="1">
    <source>
        <dbReference type="SAM" id="MobiDB-lite"/>
    </source>
</evidence>
<dbReference type="Proteomes" id="UP001143474">
    <property type="component" value="Unassembled WGS sequence"/>
</dbReference>
<reference evidence="2" key="1">
    <citation type="journal article" date="2014" name="Int. J. Syst. Evol. Microbiol.">
        <title>Complete genome sequence of Corynebacterium casei LMG S-19264T (=DSM 44701T), isolated from a smear-ripened cheese.</title>
        <authorList>
            <consortium name="US DOE Joint Genome Institute (JGI-PGF)"/>
            <person name="Walter F."/>
            <person name="Albersmeier A."/>
            <person name="Kalinowski J."/>
            <person name="Ruckert C."/>
        </authorList>
    </citation>
    <scope>NUCLEOTIDE SEQUENCE</scope>
    <source>
        <strain evidence="2">VKM Ac-2007</strain>
    </source>
</reference>
<evidence type="ECO:0000313" key="3">
    <source>
        <dbReference type="Proteomes" id="UP001143474"/>
    </source>
</evidence>
<protein>
    <submittedName>
        <fullName evidence="2">Uncharacterized protein</fullName>
    </submittedName>
</protein>
<organism evidence="2 3">
    <name type="scientific">Streptosporangium carneum</name>
    <dbReference type="NCBI Taxonomy" id="47481"/>
    <lineage>
        <taxon>Bacteria</taxon>
        <taxon>Bacillati</taxon>
        <taxon>Actinomycetota</taxon>
        <taxon>Actinomycetes</taxon>
        <taxon>Streptosporangiales</taxon>
        <taxon>Streptosporangiaceae</taxon>
        <taxon>Streptosporangium</taxon>
    </lineage>
</organism>